<dbReference type="SUPFAM" id="SSF57938">
    <property type="entry name" value="DnaJ/Hsp40 cysteine-rich domain"/>
    <property type="match status" value="1"/>
</dbReference>
<evidence type="ECO:0000256" key="5">
    <source>
        <dbReference type="ARBA" id="ARBA00023186"/>
    </source>
</evidence>
<dbReference type="CDD" id="cd06257">
    <property type="entry name" value="DnaJ"/>
    <property type="match status" value="1"/>
</dbReference>
<feature type="transmembrane region" description="Helical" evidence="8">
    <location>
        <begin position="159"/>
        <end position="181"/>
    </location>
</feature>
<dbReference type="InterPro" id="IPR044713">
    <property type="entry name" value="DNJA1/2-like"/>
</dbReference>
<dbReference type="InterPro" id="IPR001305">
    <property type="entry name" value="HSP_DnaJ_Cys-rich_dom"/>
</dbReference>
<evidence type="ECO:0000313" key="12">
    <source>
        <dbReference type="Proteomes" id="UP000325313"/>
    </source>
</evidence>
<evidence type="ECO:0000256" key="3">
    <source>
        <dbReference type="ARBA" id="ARBA00022771"/>
    </source>
</evidence>
<feature type="compositionally biased region" description="Low complexity" evidence="7">
    <location>
        <begin position="80"/>
        <end position="91"/>
    </location>
</feature>
<dbReference type="PROSITE" id="PS50076">
    <property type="entry name" value="DNAJ_2"/>
    <property type="match status" value="1"/>
</dbReference>
<proteinExistence type="inferred from homology"/>
<reference evidence="11 12" key="1">
    <citation type="submission" date="2019-05" db="EMBL/GenBank/DDBJ databases">
        <title>Emergence of the Ug99 lineage of the wheat stem rust pathogen through somatic hybridization.</title>
        <authorList>
            <person name="Li F."/>
            <person name="Upadhyaya N.M."/>
            <person name="Sperschneider J."/>
            <person name="Matny O."/>
            <person name="Nguyen-Phuc H."/>
            <person name="Mago R."/>
            <person name="Raley C."/>
            <person name="Miller M.E."/>
            <person name="Silverstein K.A.T."/>
            <person name="Henningsen E."/>
            <person name="Hirsch C.D."/>
            <person name="Visser B."/>
            <person name="Pretorius Z.A."/>
            <person name="Steffenson B.J."/>
            <person name="Schwessinger B."/>
            <person name="Dodds P.N."/>
            <person name="Figueroa M."/>
        </authorList>
    </citation>
    <scope>NUCLEOTIDE SEQUENCE [LARGE SCALE GENOMIC DNA]</scope>
    <source>
        <strain evidence="11 12">Ug99</strain>
    </source>
</reference>
<accession>A0A5B0N7G8</accession>
<name>A0A5B0N7G8_PUCGR</name>
<keyword evidence="5" id="KW-0143">Chaperone</keyword>
<evidence type="ECO:0000256" key="8">
    <source>
        <dbReference type="SAM" id="Phobius"/>
    </source>
</evidence>
<dbReference type="GO" id="GO:0009408">
    <property type="term" value="P:response to heat"/>
    <property type="evidence" value="ECO:0007669"/>
    <property type="project" value="InterPro"/>
</dbReference>
<keyword evidence="3 6" id="KW-0863">Zinc-finger</keyword>
<dbReference type="CDD" id="cd10747">
    <property type="entry name" value="DnaJ_C"/>
    <property type="match status" value="1"/>
</dbReference>
<dbReference type="Pfam" id="PF00226">
    <property type="entry name" value="DnaJ"/>
    <property type="match status" value="1"/>
</dbReference>
<dbReference type="Proteomes" id="UP000325313">
    <property type="component" value="Unassembled WGS sequence"/>
</dbReference>
<dbReference type="FunFam" id="2.10.230.10:FF:000002">
    <property type="entry name" value="Molecular chaperone DnaJ"/>
    <property type="match status" value="1"/>
</dbReference>
<dbReference type="Gene3D" id="2.60.260.20">
    <property type="entry name" value="Urease metallochaperone UreE, N-terminal domain"/>
    <property type="match status" value="2"/>
</dbReference>
<feature type="zinc finger region" description="CR-type" evidence="6">
    <location>
        <begin position="308"/>
        <end position="391"/>
    </location>
</feature>
<dbReference type="Pfam" id="PF00684">
    <property type="entry name" value="DnaJ_CXXCXGXG"/>
    <property type="match status" value="1"/>
</dbReference>
<dbReference type="PRINTS" id="PR00625">
    <property type="entry name" value="JDOMAIN"/>
</dbReference>
<sequence>MMSRTVKMLGNREDRSKLNEGYPGELTMSSALIHLSQDGSQPGKTATKDGFLLWPSLFSIYVLEVPSGNSCRVDRGFPRSSVSSNSIDSQSNADDVEETKHDANSKAHLTGSQDQPREERPHRLIHITKIGFGEEEQDSKSPFEVTQEKPYPRMANSNYYHLEILSICLIILITASDIFALDPYKILGVSRKAESVDIRRAYRKLSKRWHPDKNPNNEEAHQKFLEISESWEILSDPETREIFDKRGEEGLKRHREGGDQSDGFDFFSQFFGGGGGGGRSSNSKKNAKKKGPTMATDMEVELEDIYIGRSIDFEISRRVLCPACKGNGARKETDIVECEKCQGQGVRIIRHQLGPGIFQQMQMQCDACSGRGQTIKHKCTQCHGERTVEEVNSLTLDIDRGSPDGHEEVFEGEGDEGPGYSAGDVLLRIRIKKQSDGGFRRLEENLYWKEVLSLDEALLGFTRKIKHLDGHDLTVSRQAVTQPGFVEVIEGEGMPRHQALGYGNLFIEFAVVFPMEVSGPFRAGLEKVFEPYRTLGDLANEEKIEKVKSKDEDHQEL</sequence>
<feature type="domain" description="CR-type" evidence="10">
    <location>
        <begin position="308"/>
        <end position="391"/>
    </location>
</feature>
<dbReference type="SUPFAM" id="SSF49493">
    <property type="entry name" value="HSP40/DnaJ peptide-binding domain"/>
    <property type="match status" value="2"/>
</dbReference>
<feature type="domain" description="J" evidence="9">
    <location>
        <begin position="182"/>
        <end position="247"/>
    </location>
</feature>
<dbReference type="GO" id="GO:0030544">
    <property type="term" value="F:Hsp70 protein binding"/>
    <property type="evidence" value="ECO:0007669"/>
    <property type="project" value="InterPro"/>
</dbReference>
<keyword evidence="8" id="KW-1133">Transmembrane helix</keyword>
<keyword evidence="8" id="KW-0472">Membrane</keyword>
<dbReference type="InterPro" id="IPR001623">
    <property type="entry name" value="DnaJ_domain"/>
</dbReference>
<dbReference type="HAMAP" id="MF_01152">
    <property type="entry name" value="DnaJ"/>
    <property type="match status" value="1"/>
</dbReference>
<dbReference type="Pfam" id="PF01556">
    <property type="entry name" value="DnaJ_C"/>
    <property type="match status" value="1"/>
</dbReference>
<dbReference type="InterPro" id="IPR008971">
    <property type="entry name" value="HSP40/DnaJ_pept-bd"/>
</dbReference>
<evidence type="ECO:0000259" key="9">
    <source>
        <dbReference type="PROSITE" id="PS50076"/>
    </source>
</evidence>
<keyword evidence="4 6" id="KW-0862">Zinc</keyword>
<dbReference type="InterPro" id="IPR002939">
    <property type="entry name" value="DnaJ_C"/>
</dbReference>
<evidence type="ECO:0000313" key="11">
    <source>
        <dbReference type="EMBL" id="KAA1085221.1"/>
    </source>
</evidence>
<dbReference type="Gene3D" id="1.10.287.110">
    <property type="entry name" value="DnaJ domain"/>
    <property type="match status" value="1"/>
</dbReference>
<feature type="region of interest" description="Disordered" evidence="7">
    <location>
        <begin position="274"/>
        <end position="293"/>
    </location>
</feature>
<dbReference type="GO" id="GO:0008270">
    <property type="term" value="F:zinc ion binding"/>
    <property type="evidence" value="ECO:0007669"/>
    <property type="project" value="UniProtKB-KW"/>
</dbReference>
<dbReference type="FunFam" id="2.60.260.20:FF:000013">
    <property type="entry name" value="DnaJ subfamily B member 11"/>
    <property type="match status" value="1"/>
</dbReference>
<dbReference type="AlphaFoldDB" id="A0A5B0N7G8"/>
<evidence type="ECO:0000256" key="4">
    <source>
        <dbReference type="ARBA" id="ARBA00022833"/>
    </source>
</evidence>
<keyword evidence="2" id="KW-0677">Repeat</keyword>
<dbReference type="CDD" id="cd10719">
    <property type="entry name" value="DnaJ_zf"/>
    <property type="match status" value="1"/>
</dbReference>
<dbReference type="SMART" id="SM00271">
    <property type="entry name" value="DnaJ"/>
    <property type="match status" value="1"/>
</dbReference>
<keyword evidence="8" id="KW-0812">Transmembrane</keyword>
<evidence type="ECO:0000259" key="10">
    <source>
        <dbReference type="PROSITE" id="PS51188"/>
    </source>
</evidence>
<evidence type="ECO:0000256" key="2">
    <source>
        <dbReference type="ARBA" id="ARBA00022737"/>
    </source>
</evidence>
<dbReference type="EMBL" id="VDEP01000415">
    <property type="protein sequence ID" value="KAA1085221.1"/>
    <property type="molecule type" value="Genomic_DNA"/>
</dbReference>
<dbReference type="PROSITE" id="PS51188">
    <property type="entry name" value="ZF_CR"/>
    <property type="match status" value="1"/>
</dbReference>
<feature type="region of interest" description="Disordered" evidence="7">
    <location>
        <begin position="77"/>
        <end position="121"/>
    </location>
</feature>
<dbReference type="InterPro" id="IPR012724">
    <property type="entry name" value="DnaJ"/>
</dbReference>
<organism evidence="11 12">
    <name type="scientific">Puccinia graminis f. sp. tritici</name>
    <dbReference type="NCBI Taxonomy" id="56615"/>
    <lineage>
        <taxon>Eukaryota</taxon>
        <taxon>Fungi</taxon>
        <taxon>Dikarya</taxon>
        <taxon>Basidiomycota</taxon>
        <taxon>Pucciniomycotina</taxon>
        <taxon>Pucciniomycetes</taxon>
        <taxon>Pucciniales</taxon>
        <taxon>Pucciniaceae</taxon>
        <taxon>Puccinia</taxon>
    </lineage>
</organism>
<evidence type="ECO:0000256" key="6">
    <source>
        <dbReference type="PROSITE-ProRule" id="PRU00546"/>
    </source>
</evidence>
<keyword evidence="1 6" id="KW-0479">Metal-binding</keyword>
<dbReference type="GO" id="GO:0005524">
    <property type="term" value="F:ATP binding"/>
    <property type="evidence" value="ECO:0007669"/>
    <property type="project" value="InterPro"/>
</dbReference>
<dbReference type="Gene3D" id="2.10.230.10">
    <property type="entry name" value="Heat shock protein DnaJ, cysteine-rich domain"/>
    <property type="match status" value="1"/>
</dbReference>
<dbReference type="GO" id="GO:0051082">
    <property type="term" value="F:unfolded protein binding"/>
    <property type="evidence" value="ECO:0007669"/>
    <property type="project" value="InterPro"/>
</dbReference>
<evidence type="ECO:0000256" key="1">
    <source>
        <dbReference type="ARBA" id="ARBA00022723"/>
    </source>
</evidence>
<comment type="caution">
    <text evidence="11">The sequence shown here is derived from an EMBL/GenBank/DDBJ whole genome shotgun (WGS) entry which is preliminary data.</text>
</comment>
<dbReference type="InterPro" id="IPR036410">
    <property type="entry name" value="HSP_DnaJ_Cys-rich_dom_sf"/>
</dbReference>
<dbReference type="GO" id="GO:0006457">
    <property type="term" value="P:protein folding"/>
    <property type="evidence" value="ECO:0007669"/>
    <property type="project" value="InterPro"/>
</dbReference>
<dbReference type="PANTHER" id="PTHR43888">
    <property type="entry name" value="DNAJ-LIKE-2, ISOFORM A-RELATED"/>
    <property type="match status" value="1"/>
</dbReference>
<feature type="region of interest" description="Disordered" evidence="7">
    <location>
        <begin position="1"/>
        <end position="22"/>
    </location>
</feature>
<evidence type="ECO:0000256" key="7">
    <source>
        <dbReference type="SAM" id="MobiDB-lite"/>
    </source>
</evidence>
<gene>
    <name evidence="11" type="primary">SCJ1_1</name>
    <name evidence="11" type="ORF">PGTUg99_008901</name>
</gene>
<protein>
    <submittedName>
        <fullName evidence="11">DnaJ-protein scj1</fullName>
    </submittedName>
</protein>
<dbReference type="SUPFAM" id="SSF46565">
    <property type="entry name" value="Chaperone J-domain"/>
    <property type="match status" value="1"/>
</dbReference>
<dbReference type="InterPro" id="IPR036869">
    <property type="entry name" value="J_dom_sf"/>
</dbReference>